<evidence type="ECO:0000313" key="2">
    <source>
        <dbReference type="Proteomes" id="UP000188481"/>
    </source>
</evidence>
<accession>A0A1V3J896</accession>
<keyword evidence="2" id="KW-1185">Reference proteome</keyword>
<name>A0A1V3J896_9PAST</name>
<evidence type="ECO:0008006" key="3">
    <source>
        <dbReference type="Google" id="ProtNLM"/>
    </source>
</evidence>
<organism evidence="1 2">
    <name type="scientific">Rodentibacter genomosp. 1</name>
    <dbReference type="NCBI Taxonomy" id="1908264"/>
    <lineage>
        <taxon>Bacteria</taxon>
        <taxon>Pseudomonadati</taxon>
        <taxon>Pseudomonadota</taxon>
        <taxon>Gammaproteobacteria</taxon>
        <taxon>Pasteurellales</taxon>
        <taxon>Pasteurellaceae</taxon>
        <taxon>Rodentibacter</taxon>
    </lineage>
</organism>
<proteinExistence type="predicted"/>
<sequence>MWFEVYLDNENKWRWRLCQNSTWGVDIIATSHQGHLARQNCENEIYRVRQVNGFTPVRYV</sequence>
<evidence type="ECO:0000313" key="1">
    <source>
        <dbReference type="EMBL" id="OOF51429.1"/>
    </source>
</evidence>
<dbReference type="Proteomes" id="UP000188481">
    <property type="component" value="Unassembled WGS sequence"/>
</dbReference>
<gene>
    <name evidence="1" type="ORF">BKK54_03190</name>
</gene>
<dbReference type="SUPFAM" id="SSF160113">
    <property type="entry name" value="YegP-like"/>
    <property type="match status" value="1"/>
</dbReference>
<comment type="caution">
    <text evidence="1">The sequence shown here is derived from an EMBL/GenBank/DDBJ whole genome shotgun (WGS) entry which is preliminary data.</text>
</comment>
<dbReference type="InterPro" id="IPR036913">
    <property type="entry name" value="YegP-like_sf"/>
</dbReference>
<dbReference type="EMBL" id="MLHN01000005">
    <property type="protein sequence ID" value="OOF51429.1"/>
    <property type="molecule type" value="Genomic_DNA"/>
</dbReference>
<reference evidence="1 2" key="1">
    <citation type="submission" date="2016-10" db="EMBL/GenBank/DDBJ databases">
        <title>Rodentibacter gen. nov. and new species.</title>
        <authorList>
            <person name="Christensen H."/>
        </authorList>
    </citation>
    <scope>NUCLEOTIDE SEQUENCE [LARGE SCALE GENOMIC DNA]</scope>
    <source>
        <strain evidence="2">ppn416</strain>
    </source>
</reference>
<dbReference type="RefSeq" id="WP_077541470.1">
    <property type="nucleotide sequence ID" value="NZ_MLHN01000005.1"/>
</dbReference>
<dbReference type="Gene3D" id="3.30.160.160">
    <property type="entry name" value="YegP-like"/>
    <property type="match status" value="1"/>
</dbReference>
<protein>
    <recommendedName>
        <fullName evidence="3">DUF1508 domain-containing protein</fullName>
    </recommendedName>
</protein>
<dbReference type="AlphaFoldDB" id="A0A1V3J896"/>